<name>A0AAE3U9E5_9BACT</name>
<accession>A0AAE3U9E5</accession>
<dbReference type="CDD" id="cd18793">
    <property type="entry name" value="SF2_C_SNF"/>
    <property type="match status" value="1"/>
</dbReference>
<feature type="domain" description="Helicase C-terminal" evidence="3">
    <location>
        <begin position="817"/>
        <end position="976"/>
    </location>
</feature>
<dbReference type="SUPFAM" id="SSF52540">
    <property type="entry name" value="P-loop containing nucleoside triphosphate hydrolases"/>
    <property type="match status" value="2"/>
</dbReference>
<dbReference type="EC" id="3.6.4.-" evidence="4"/>
<dbReference type="SMART" id="SM00487">
    <property type="entry name" value="DEXDc"/>
    <property type="match status" value="1"/>
</dbReference>
<proteinExistence type="predicted"/>
<dbReference type="Pfam" id="PF00271">
    <property type="entry name" value="Helicase_C"/>
    <property type="match status" value="1"/>
</dbReference>
<dbReference type="RefSeq" id="WP_313980955.1">
    <property type="nucleotide sequence ID" value="NZ_JASJOS010000007.1"/>
</dbReference>
<dbReference type="SMART" id="SM00490">
    <property type="entry name" value="HELICc"/>
    <property type="match status" value="1"/>
</dbReference>
<keyword evidence="4" id="KW-0547">Nucleotide-binding</keyword>
<sequence>MNVSTSEPFQIVYSIYQHEYLGYLFESFVVQLNEKGTLTLKCQNISSKNADEFSAGLDETDFQLIEWTDSLQQDVIYRKFNNKKISITDFFLKTYDPKKGDKDLQQAIEGYVDSQKSKILERLTDRQVFIMGSDGNPTWKQLDLLPEKATVLFHFRRNETETVYFPTIKYAGEKVNFQFQNAFIVCDEPAWMVLNDKLYSFAKEVDGKKLRPFLNRSNIIIPKSVEETYYQKFVAPLIASFDVYAKGFEIQSEGYAPKPLLLLTEFHTAKQTALSLFDEGSNVAVAEEEDGESQILFDLSFRYGHATFKASETGAPVSVSLEKSNGSYIFHRIRRKPQLETENIEFLKRTGLELKHGRVLLPKAEAFTWLHEYSELIKESGFELQQSSNNGKKYFIGNSSINVQINENRDWFDIYATVRFGDYEMPFIKLRNLILRKKREFTLPNGEIAVIPEVWLTQYSELIAFSENHDGGDTVSIRKHHLALVAELNRENLAQVTISNKLEQLRTFEHLEDQPMPQGFVGELRPYQKAGYNWMHFLKKYGFGGCLADDMGLGKTSQALAMLQSQKESNPDQPSLVIVPTSLVYNWELEAKKFTPDLRVFTYIGTQRDKNVEQFNNYDVIITSYGIVRIDIEQLKKYFFNYVILDESQAIKNPGSNVAKAVRELHCRHRLVLTGTPIENSTLDLWSQMSFVNPGLLGNEQFFRNEFLTPIEKRNDDQKLRRLHAIIRPFVLRRHKSQVAKDLPEKIEHIQYCKMEPDQEEAYEEAKSYFRNKILENIDEKAMAKSQLLLIQGLTKLRQIANHPKMVDPSYAGSSGKLQDVLHRLETGISENHKILIFSQFVKHLNIIRHHLDKKDITYAYLDGQTKDRRGQVELFQESEDIPVFLISLKAGGLGLNLTAADYVFILDPWWNPAIEAQAVDRAHRIGQQQTVFTYKFITKNTVEEKILALQQHKKRLAGDLITTEESFVKSLSKEDILTLLD</sequence>
<evidence type="ECO:0000313" key="5">
    <source>
        <dbReference type="Proteomes" id="UP001241110"/>
    </source>
</evidence>
<reference evidence="4" key="1">
    <citation type="submission" date="2023-05" db="EMBL/GenBank/DDBJ databases">
        <authorList>
            <person name="Zhang X."/>
        </authorList>
    </citation>
    <scope>NUCLEOTIDE SEQUENCE</scope>
    <source>
        <strain evidence="4">YF14B1</strain>
    </source>
</reference>
<dbReference type="PROSITE" id="PS51192">
    <property type="entry name" value="HELICASE_ATP_BIND_1"/>
    <property type="match status" value="1"/>
</dbReference>
<dbReference type="AlphaFoldDB" id="A0AAE3U9E5"/>
<dbReference type="Pfam" id="PF00176">
    <property type="entry name" value="SNF2-rel_dom"/>
    <property type="match status" value="1"/>
</dbReference>
<dbReference type="PROSITE" id="PS51194">
    <property type="entry name" value="HELICASE_CTER"/>
    <property type="match status" value="1"/>
</dbReference>
<keyword evidence="4" id="KW-0347">Helicase</keyword>
<evidence type="ECO:0000256" key="1">
    <source>
        <dbReference type="ARBA" id="ARBA00022801"/>
    </source>
</evidence>
<gene>
    <name evidence="4" type="ORF">QNI16_16865</name>
</gene>
<dbReference type="Gene3D" id="3.40.50.10810">
    <property type="entry name" value="Tandem AAA-ATPase domain"/>
    <property type="match status" value="1"/>
</dbReference>
<dbReference type="EMBL" id="JASJOS010000007">
    <property type="protein sequence ID" value="MDJ1482178.1"/>
    <property type="molecule type" value="Genomic_DNA"/>
</dbReference>
<dbReference type="InterPro" id="IPR014001">
    <property type="entry name" value="Helicase_ATP-bd"/>
</dbReference>
<dbReference type="GO" id="GO:0016787">
    <property type="term" value="F:hydrolase activity"/>
    <property type="evidence" value="ECO:0007669"/>
    <property type="project" value="UniProtKB-KW"/>
</dbReference>
<dbReference type="GO" id="GO:0004386">
    <property type="term" value="F:helicase activity"/>
    <property type="evidence" value="ECO:0007669"/>
    <property type="project" value="UniProtKB-KW"/>
</dbReference>
<dbReference type="InterPro" id="IPR027417">
    <property type="entry name" value="P-loop_NTPase"/>
</dbReference>
<keyword evidence="1 4" id="KW-0378">Hydrolase</keyword>
<evidence type="ECO:0000259" key="3">
    <source>
        <dbReference type="PROSITE" id="PS51194"/>
    </source>
</evidence>
<dbReference type="CDD" id="cd18012">
    <property type="entry name" value="DEXQc_arch_SWI2_SNF2"/>
    <property type="match status" value="1"/>
</dbReference>
<dbReference type="InterPro" id="IPR001650">
    <property type="entry name" value="Helicase_C-like"/>
</dbReference>
<organism evidence="4 5">
    <name type="scientific">Xanthocytophaga flava</name>
    <dbReference type="NCBI Taxonomy" id="3048013"/>
    <lineage>
        <taxon>Bacteria</taxon>
        <taxon>Pseudomonadati</taxon>
        <taxon>Bacteroidota</taxon>
        <taxon>Cytophagia</taxon>
        <taxon>Cytophagales</taxon>
        <taxon>Rhodocytophagaceae</taxon>
        <taxon>Xanthocytophaga</taxon>
    </lineage>
</organism>
<comment type="caution">
    <text evidence="4">The sequence shown here is derived from an EMBL/GenBank/DDBJ whole genome shotgun (WGS) entry which is preliminary data.</text>
</comment>
<feature type="domain" description="Helicase ATP-binding" evidence="2">
    <location>
        <begin position="536"/>
        <end position="695"/>
    </location>
</feature>
<dbReference type="Proteomes" id="UP001241110">
    <property type="component" value="Unassembled WGS sequence"/>
</dbReference>
<evidence type="ECO:0000313" key="4">
    <source>
        <dbReference type="EMBL" id="MDJ1482178.1"/>
    </source>
</evidence>
<dbReference type="PANTHER" id="PTHR10799">
    <property type="entry name" value="SNF2/RAD54 HELICASE FAMILY"/>
    <property type="match status" value="1"/>
</dbReference>
<dbReference type="InterPro" id="IPR000330">
    <property type="entry name" value="SNF2_N"/>
</dbReference>
<dbReference type="GO" id="GO:0005524">
    <property type="term" value="F:ATP binding"/>
    <property type="evidence" value="ECO:0007669"/>
    <property type="project" value="InterPro"/>
</dbReference>
<evidence type="ECO:0000259" key="2">
    <source>
        <dbReference type="PROSITE" id="PS51192"/>
    </source>
</evidence>
<dbReference type="InterPro" id="IPR038718">
    <property type="entry name" value="SNF2-like_sf"/>
</dbReference>
<dbReference type="InterPro" id="IPR049730">
    <property type="entry name" value="SNF2/RAD54-like_C"/>
</dbReference>
<dbReference type="Gene3D" id="3.40.50.300">
    <property type="entry name" value="P-loop containing nucleotide triphosphate hydrolases"/>
    <property type="match status" value="1"/>
</dbReference>
<protein>
    <submittedName>
        <fullName evidence="4">DEAD/DEAH box helicase</fullName>
        <ecNumber evidence="4">3.6.4.-</ecNumber>
    </submittedName>
</protein>
<keyword evidence="4" id="KW-0067">ATP-binding</keyword>